<dbReference type="Proteomes" id="UP001642520">
    <property type="component" value="Unassembled WGS sequence"/>
</dbReference>
<sequence>MKNRDPGLEFGATFVVWKREFQDDKAYLNSNRPDEEKSWELGVASCRVHKERGTGGDESWFVRRFSRYQGGRPDYDRESFTRSRPDERS</sequence>
<accession>A0ABP1PEK0</accession>
<feature type="region of interest" description="Disordered" evidence="1">
    <location>
        <begin position="69"/>
        <end position="89"/>
    </location>
</feature>
<reference evidence="2 3" key="1">
    <citation type="submission" date="2024-08" db="EMBL/GenBank/DDBJ databases">
        <authorList>
            <person name="Will J Nash"/>
            <person name="Angela Man"/>
            <person name="Seanna McTaggart"/>
            <person name="Kendall Baker"/>
            <person name="Tom Barker"/>
            <person name="Leah Catchpole"/>
            <person name="Alex Durrant"/>
            <person name="Karim Gharbi"/>
            <person name="Naomi Irish"/>
            <person name="Gemy Kaithakottil"/>
            <person name="Debby Ku"/>
            <person name="Aaliyah Providence"/>
            <person name="Felix Shaw"/>
            <person name="David Swarbreck"/>
            <person name="Chris Watkins"/>
            <person name="Ann M. McCartney"/>
            <person name="Giulio Formenti"/>
            <person name="Alice Mouton"/>
            <person name="Noel Vella"/>
            <person name="Bjorn M von Reumont"/>
            <person name="Adriana Vella"/>
            <person name="Wilfried Haerty"/>
        </authorList>
    </citation>
    <scope>NUCLEOTIDE SEQUENCE [LARGE SCALE GENOMIC DNA]</scope>
</reference>
<dbReference type="EMBL" id="CAXAJV020001300">
    <property type="protein sequence ID" value="CAL7950609.1"/>
    <property type="molecule type" value="Genomic_DNA"/>
</dbReference>
<evidence type="ECO:0000313" key="2">
    <source>
        <dbReference type="EMBL" id="CAL7950609.1"/>
    </source>
</evidence>
<comment type="caution">
    <text evidence="2">The sequence shown here is derived from an EMBL/GenBank/DDBJ whole genome shotgun (WGS) entry which is preliminary data.</text>
</comment>
<evidence type="ECO:0000313" key="3">
    <source>
        <dbReference type="Proteomes" id="UP001642520"/>
    </source>
</evidence>
<evidence type="ECO:0000256" key="1">
    <source>
        <dbReference type="SAM" id="MobiDB-lite"/>
    </source>
</evidence>
<protein>
    <submittedName>
        <fullName evidence="2">Uncharacterized protein</fullName>
    </submittedName>
</protein>
<organism evidence="2 3">
    <name type="scientific">Xylocopa violacea</name>
    <name type="common">Violet carpenter bee</name>
    <name type="synonym">Apis violacea</name>
    <dbReference type="NCBI Taxonomy" id="135666"/>
    <lineage>
        <taxon>Eukaryota</taxon>
        <taxon>Metazoa</taxon>
        <taxon>Ecdysozoa</taxon>
        <taxon>Arthropoda</taxon>
        <taxon>Hexapoda</taxon>
        <taxon>Insecta</taxon>
        <taxon>Pterygota</taxon>
        <taxon>Neoptera</taxon>
        <taxon>Endopterygota</taxon>
        <taxon>Hymenoptera</taxon>
        <taxon>Apocrita</taxon>
        <taxon>Aculeata</taxon>
        <taxon>Apoidea</taxon>
        <taxon>Anthophila</taxon>
        <taxon>Apidae</taxon>
        <taxon>Xylocopa</taxon>
        <taxon>Xylocopa</taxon>
    </lineage>
</organism>
<gene>
    <name evidence="2" type="ORF">XYLVIOL_LOCUS10062</name>
</gene>
<keyword evidence="3" id="KW-1185">Reference proteome</keyword>
<proteinExistence type="predicted"/>
<feature type="compositionally biased region" description="Basic and acidic residues" evidence="1">
    <location>
        <begin position="73"/>
        <end position="89"/>
    </location>
</feature>
<name>A0ABP1PEK0_XYLVO</name>